<evidence type="ECO:0000256" key="4">
    <source>
        <dbReference type="ARBA" id="ARBA00022685"/>
    </source>
</evidence>
<feature type="region of interest" description="Disordered" evidence="9">
    <location>
        <begin position="167"/>
        <end position="230"/>
    </location>
</feature>
<keyword evidence="11" id="KW-1185">Reference proteome</keyword>
<evidence type="ECO:0008006" key="12">
    <source>
        <dbReference type="Google" id="ProtNLM"/>
    </source>
</evidence>
<feature type="region of interest" description="Disordered" evidence="9">
    <location>
        <begin position="258"/>
        <end position="281"/>
    </location>
</feature>
<gene>
    <name evidence="10" type="ORF">RIMI_LOCUS9264194</name>
</gene>
<keyword evidence="3" id="KW-0964">Secreted</keyword>
<dbReference type="PIRSF" id="PIRSF001795">
    <property type="entry name" value="TRH"/>
    <property type="match status" value="1"/>
</dbReference>
<feature type="region of interest" description="Disordered" evidence="9">
    <location>
        <begin position="1"/>
        <end position="27"/>
    </location>
</feature>
<feature type="compositionally biased region" description="Basic and acidic residues" evidence="9">
    <location>
        <begin position="210"/>
        <end position="225"/>
    </location>
</feature>
<dbReference type="EMBL" id="CAUEEQ010019054">
    <property type="protein sequence ID" value="CAJ0941498.1"/>
    <property type="molecule type" value="Genomic_DNA"/>
</dbReference>
<evidence type="ECO:0000313" key="10">
    <source>
        <dbReference type="EMBL" id="CAJ0941498.1"/>
    </source>
</evidence>
<protein>
    <recommendedName>
        <fullName evidence="12">Pro-thyrotropin-releasing hormone</fullName>
    </recommendedName>
</protein>
<evidence type="ECO:0000256" key="2">
    <source>
        <dbReference type="ARBA" id="ARBA00010437"/>
    </source>
</evidence>
<keyword evidence="4" id="KW-0165">Cleavage on pair of basic residues</keyword>
<comment type="caution">
    <text evidence="10">The sequence shown here is derived from an EMBL/GenBank/DDBJ whole genome shotgun (WGS) entry which is preliminary data.</text>
</comment>
<organism evidence="10 11">
    <name type="scientific">Ranitomeya imitator</name>
    <name type="common">mimic poison frog</name>
    <dbReference type="NCBI Taxonomy" id="111125"/>
    <lineage>
        <taxon>Eukaryota</taxon>
        <taxon>Metazoa</taxon>
        <taxon>Chordata</taxon>
        <taxon>Craniata</taxon>
        <taxon>Vertebrata</taxon>
        <taxon>Euteleostomi</taxon>
        <taxon>Amphibia</taxon>
        <taxon>Batrachia</taxon>
        <taxon>Anura</taxon>
        <taxon>Neobatrachia</taxon>
        <taxon>Hyloidea</taxon>
        <taxon>Dendrobatidae</taxon>
        <taxon>Dendrobatinae</taxon>
        <taxon>Ranitomeya</taxon>
    </lineage>
</organism>
<evidence type="ECO:0000256" key="5">
    <source>
        <dbReference type="ARBA" id="ARBA00022702"/>
    </source>
</evidence>
<comment type="similarity">
    <text evidence="2">Belongs to the TRH family.</text>
</comment>
<evidence type="ECO:0000256" key="6">
    <source>
        <dbReference type="ARBA" id="ARBA00022729"/>
    </source>
</evidence>
<comment type="subcellular location">
    <subcellularLocation>
        <location evidence="1">Secreted</location>
    </subcellularLocation>
</comment>
<keyword evidence="8" id="KW-0027">Amidation</keyword>
<proteinExistence type="inferred from homology"/>
<evidence type="ECO:0000256" key="1">
    <source>
        <dbReference type="ARBA" id="ARBA00004613"/>
    </source>
</evidence>
<evidence type="ECO:0000313" key="11">
    <source>
        <dbReference type="Proteomes" id="UP001176940"/>
    </source>
</evidence>
<reference evidence="10" key="1">
    <citation type="submission" date="2023-07" db="EMBL/GenBank/DDBJ databases">
        <authorList>
            <person name="Stuckert A."/>
        </authorList>
    </citation>
    <scope>NUCLEOTIDE SEQUENCE</scope>
</reference>
<sequence>MSRGWRRLQSSQQIPAEAAPAGGDIQPEDRATQTVMSSFTWWLLLLGAALSHLVVAQEQPLPDEEDDASEDNIEISNALKKAQGNLIRSLIRRIEEEQSDRDSDSGGLEWISKRQHPGKRLLEEVEKRQHPGKREEGDWYMELSKRQHPGRRSTLGDQFLDNSIPSFAHNNDVSKRQHPGKRNLAYTKRQHPGKRSWDDDEYTEMGDFQDVEKRQHPGKRYRESENFDYVPPCEGPDPFNCSKGNLLLELLDNVNKGQMEEKRQHPGKRSTWEAEVPVIQE</sequence>
<accession>A0ABN9LHD2</accession>
<dbReference type="Pfam" id="PF05438">
    <property type="entry name" value="TRH"/>
    <property type="match status" value="2"/>
</dbReference>
<name>A0ABN9LHD2_9NEOB</name>
<keyword evidence="7" id="KW-0677">Repeat</keyword>
<dbReference type="InterPro" id="IPR008857">
    <property type="entry name" value="TRH"/>
</dbReference>
<dbReference type="PANTHER" id="PTHR17530">
    <property type="entry name" value="PRO-THYROTROPIN-RELEASING HORMONE"/>
    <property type="match status" value="1"/>
</dbReference>
<keyword evidence="6" id="KW-0732">Signal</keyword>
<evidence type="ECO:0000256" key="9">
    <source>
        <dbReference type="SAM" id="MobiDB-lite"/>
    </source>
</evidence>
<feature type="compositionally biased region" description="Acidic residues" evidence="9">
    <location>
        <begin position="198"/>
        <end position="209"/>
    </location>
</feature>
<dbReference type="PANTHER" id="PTHR17530:SF2">
    <property type="entry name" value="PRO-THYROTROPIN-RELEASING HORMONE"/>
    <property type="match status" value="1"/>
</dbReference>
<evidence type="ECO:0000256" key="8">
    <source>
        <dbReference type="ARBA" id="ARBA00022815"/>
    </source>
</evidence>
<evidence type="ECO:0000256" key="3">
    <source>
        <dbReference type="ARBA" id="ARBA00022525"/>
    </source>
</evidence>
<keyword evidence="5" id="KW-0372">Hormone</keyword>
<dbReference type="Proteomes" id="UP001176940">
    <property type="component" value="Unassembled WGS sequence"/>
</dbReference>
<evidence type="ECO:0000256" key="7">
    <source>
        <dbReference type="ARBA" id="ARBA00022737"/>
    </source>
</evidence>